<dbReference type="Pfam" id="PF01189">
    <property type="entry name" value="Methyltr_RsmB-F"/>
    <property type="match status" value="1"/>
</dbReference>
<dbReference type="EMBL" id="CP016908">
    <property type="protein sequence ID" value="APS00480.1"/>
    <property type="molecule type" value="Genomic_DNA"/>
</dbReference>
<accession>A0A1L6MY78</accession>
<evidence type="ECO:0000256" key="1">
    <source>
        <dbReference type="ARBA" id="ARBA00022603"/>
    </source>
</evidence>
<evidence type="ECO:0000256" key="4">
    <source>
        <dbReference type="ARBA" id="ARBA00022884"/>
    </source>
</evidence>
<organism evidence="7 8">
    <name type="scientific">Pajaroellobacter abortibovis</name>
    <dbReference type="NCBI Taxonomy" id="1882918"/>
    <lineage>
        <taxon>Bacteria</taxon>
        <taxon>Pseudomonadati</taxon>
        <taxon>Myxococcota</taxon>
        <taxon>Polyangia</taxon>
        <taxon>Polyangiales</taxon>
        <taxon>Polyangiaceae</taxon>
    </lineage>
</organism>
<dbReference type="PRINTS" id="PR02008">
    <property type="entry name" value="RCMTFAMILY"/>
</dbReference>
<dbReference type="PANTHER" id="PTHR22807:SF53">
    <property type="entry name" value="RIBOSOMAL RNA SMALL SUBUNIT METHYLTRANSFERASE B-RELATED"/>
    <property type="match status" value="1"/>
</dbReference>
<reference evidence="7 8" key="1">
    <citation type="submission" date="2016-08" db="EMBL/GenBank/DDBJ databases">
        <title>Identification and validation of antigenic proteins from Pajaroellobacter abortibovis using de-novo genome sequence assembly and reverse vaccinology.</title>
        <authorList>
            <person name="Welly B.T."/>
            <person name="Miller M.R."/>
            <person name="Stott J.L."/>
            <person name="Blanchard M.T."/>
            <person name="Islas-Trejo A.D."/>
            <person name="O'Rourke S.M."/>
            <person name="Young A.E."/>
            <person name="Medrano J.F."/>
            <person name="Van Eenennaam A.L."/>
        </authorList>
    </citation>
    <scope>NUCLEOTIDE SEQUENCE [LARGE SCALE GENOMIC DNA]</scope>
    <source>
        <strain evidence="7 8">BTF92-0548A/99-0131</strain>
    </source>
</reference>
<dbReference type="Gene3D" id="3.40.50.150">
    <property type="entry name" value="Vaccinia Virus protein VP39"/>
    <property type="match status" value="1"/>
</dbReference>
<comment type="caution">
    <text evidence="5">Lacks conserved residue(s) required for the propagation of feature annotation.</text>
</comment>
<dbReference type="InterPro" id="IPR049560">
    <property type="entry name" value="MeTrfase_RsmB-F_NOP2_cat"/>
</dbReference>
<feature type="binding site" evidence="5">
    <location>
        <position position="323"/>
    </location>
    <ligand>
        <name>S-adenosyl-L-methionine</name>
        <dbReference type="ChEBI" id="CHEBI:59789"/>
    </ligand>
</feature>
<dbReference type="SUPFAM" id="SSF48013">
    <property type="entry name" value="NusB-like"/>
    <property type="match status" value="1"/>
</dbReference>
<dbReference type="Proteomes" id="UP000185544">
    <property type="component" value="Chromosome"/>
</dbReference>
<evidence type="ECO:0000313" key="7">
    <source>
        <dbReference type="EMBL" id="APS00480.1"/>
    </source>
</evidence>
<feature type="binding site" evidence="5">
    <location>
        <position position="279"/>
    </location>
    <ligand>
        <name>S-adenosyl-L-methionine</name>
        <dbReference type="ChEBI" id="CHEBI:59789"/>
    </ligand>
</feature>
<keyword evidence="4 5" id="KW-0694">RNA-binding</keyword>
<dbReference type="KEGG" id="pabo:BCY86_07170"/>
<dbReference type="SUPFAM" id="SSF53335">
    <property type="entry name" value="S-adenosyl-L-methionine-dependent methyltransferases"/>
    <property type="match status" value="1"/>
</dbReference>
<dbReference type="Pfam" id="PF01029">
    <property type="entry name" value="NusB"/>
    <property type="match status" value="1"/>
</dbReference>
<feature type="active site" description="Nucleophile" evidence="5">
    <location>
        <position position="376"/>
    </location>
</feature>
<feature type="binding site" evidence="5">
    <location>
        <position position="306"/>
    </location>
    <ligand>
        <name>S-adenosyl-L-methionine</name>
        <dbReference type="ChEBI" id="CHEBI:59789"/>
    </ligand>
</feature>
<dbReference type="AlphaFoldDB" id="A0A1L6MY78"/>
<evidence type="ECO:0000313" key="8">
    <source>
        <dbReference type="Proteomes" id="UP000185544"/>
    </source>
</evidence>
<dbReference type="Gene3D" id="1.10.940.10">
    <property type="entry name" value="NusB-like"/>
    <property type="match status" value="1"/>
</dbReference>
<dbReference type="GO" id="GO:0008173">
    <property type="term" value="F:RNA methyltransferase activity"/>
    <property type="evidence" value="ECO:0007669"/>
    <property type="project" value="InterPro"/>
</dbReference>
<sequence>MESRCAAAQVLAKVEQKKAFAAPLLEEALRSKAGETVPDRRLITELAYGALRVRPWLEARAQVYAPRGVGSLDPLSRAHLLIGVYQLFFSRIPPFAAVNTAVQAVTDLRGKAVASFINAILRKLARDAAQEGTISKEEAFRESSAPWVVEKLITAIGEEAARSFLYDAANIPPLCLRIENAQERDQWLVRFQQLMPHTTFALGRFSPYALLVEKGGGVQRLVGWDQGKWSIQEEGSQIVPLTLGVRPGDTVLDVCAGRGGKTALLIRAAGHQGAVDASDVSPSKLKMLVDELKRLHLSPRDCFQRDWTQKEGILRVYQRILVDAPCSGIGTLRRRPDLMLRRGEEGLGDLPALQLAIAEHAAAQLARGGRMVYAVCSILREEGEEVIERLLQRMPALQLVHFEEGIGQMLAGVSPFLRLLPSVHGTDGYFLASLRKID</sequence>
<keyword evidence="3 5" id="KW-0949">S-adenosyl-L-methionine</keyword>
<dbReference type="GO" id="GO:0003723">
    <property type="term" value="F:RNA binding"/>
    <property type="evidence" value="ECO:0007669"/>
    <property type="project" value="UniProtKB-UniRule"/>
</dbReference>
<feature type="domain" description="SAM-dependent MTase RsmB/NOP-type" evidence="6">
    <location>
        <begin position="164"/>
        <end position="437"/>
    </location>
</feature>
<dbReference type="STRING" id="1882918.BCY86_07170"/>
<keyword evidence="2 5" id="KW-0808">Transferase</keyword>
<dbReference type="InterPro" id="IPR001678">
    <property type="entry name" value="MeTrfase_RsmB-F_NOP2_dom"/>
</dbReference>
<dbReference type="InterPro" id="IPR029063">
    <property type="entry name" value="SAM-dependent_MTases_sf"/>
</dbReference>
<protein>
    <recommendedName>
        <fullName evidence="6">SAM-dependent MTase RsmB/NOP-type domain-containing protein</fullName>
    </recommendedName>
</protein>
<name>A0A1L6MY78_9BACT</name>
<dbReference type="InterPro" id="IPR023267">
    <property type="entry name" value="RCMT"/>
</dbReference>
<gene>
    <name evidence="7" type="ORF">BCY86_07170</name>
</gene>
<evidence type="ECO:0000256" key="3">
    <source>
        <dbReference type="ARBA" id="ARBA00022691"/>
    </source>
</evidence>
<keyword evidence="1 5" id="KW-0489">Methyltransferase</keyword>
<comment type="similarity">
    <text evidence="5">Belongs to the class I-like SAM-binding methyltransferase superfamily. RsmB/NOP family.</text>
</comment>
<dbReference type="PROSITE" id="PS51686">
    <property type="entry name" value="SAM_MT_RSMB_NOP"/>
    <property type="match status" value="1"/>
</dbReference>
<dbReference type="PANTHER" id="PTHR22807">
    <property type="entry name" value="NOP2 YEAST -RELATED NOL1/NOP2/FMU SUN DOMAIN-CONTAINING"/>
    <property type="match status" value="1"/>
</dbReference>
<dbReference type="GO" id="GO:0001510">
    <property type="term" value="P:RNA methylation"/>
    <property type="evidence" value="ECO:0007669"/>
    <property type="project" value="InterPro"/>
</dbReference>
<keyword evidence="8" id="KW-1185">Reference proteome</keyword>
<proteinExistence type="inferred from homology"/>
<dbReference type="GO" id="GO:0006355">
    <property type="term" value="P:regulation of DNA-templated transcription"/>
    <property type="evidence" value="ECO:0007669"/>
    <property type="project" value="InterPro"/>
</dbReference>
<evidence type="ECO:0000259" key="6">
    <source>
        <dbReference type="PROSITE" id="PS51686"/>
    </source>
</evidence>
<dbReference type="InterPro" id="IPR035926">
    <property type="entry name" value="NusB-like_sf"/>
</dbReference>
<dbReference type="InterPro" id="IPR006027">
    <property type="entry name" value="NusB_RsmB_TIM44"/>
</dbReference>
<evidence type="ECO:0000256" key="5">
    <source>
        <dbReference type="PROSITE-ProRule" id="PRU01023"/>
    </source>
</evidence>
<evidence type="ECO:0000256" key="2">
    <source>
        <dbReference type="ARBA" id="ARBA00022679"/>
    </source>
</evidence>